<dbReference type="SUPFAM" id="SSF53448">
    <property type="entry name" value="Nucleotide-diphospho-sugar transferases"/>
    <property type="match status" value="1"/>
</dbReference>
<reference evidence="1 2" key="1">
    <citation type="submission" date="2019-04" db="EMBL/GenBank/DDBJ databases">
        <authorList>
            <person name="Yang Y."/>
            <person name="Wei D."/>
        </authorList>
    </citation>
    <scope>NUCLEOTIDE SEQUENCE [LARGE SCALE GENOMIC DNA]</scope>
    <source>
        <strain evidence="1 2">L-1-4w-11</strain>
    </source>
</reference>
<dbReference type="EMBL" id="SWKR01000002">
    <property type="protein sequence ID" value="TKD50318.1"/>
    <property type="molecule type" value="Genomic_DNA"/>
</dbReference>
<accession>A0A4V5PUH8</accession>
<proteinExistence type="predicted"/>
<evidence type="ECO:0000313" key="1">
    <source>
        <dbReference type="EMBL" id="TKD50318.1"/>
    </source>
</evidence>
<evidence type="ECO:0000313" key="2">
    <source>
        <dbReference type="Proteomes" id="UP000309138"/>
    </source>
</evidence>
<dbReference type="OrthoDB" id="9814110at2"/>
<dbReference type="PIRSF" id="PIRSF028162">
    <property type="entry name" value="BcbE_prd"/>
    <property type="match status" value="1"/>
</dbReference>
<organism evidence="1 2">
    <name type="scientific">Sphingomonas baiyangensis</name>
    <dbReference type="NCBI Taxonomy" id="2572576"/>
    <lineage>
        <taxon>Bacteria</taxon>
        <taxon>Pseudomonadati</taxon>
        <taxon>Pseudomonadota</taxon>
        <taxon>Alphaproteobacteria</taxon>
        <taxon>Sphingomonadales</taxon>
        <taxon>Sphingomonadaceae</taxon>
        <taxon>Sphingomonas</taxon>
    </lineage>
</organism>
<comment type="caution">
    <text evidence="1">The sequence shown here is derived from an EMBL/GenBank/DDBJ whole genome shotgun (WGS) entry which is preliminary data.</text>
</comment>
<dbReference type="InterPro" id="IPR029044">
    <property type="entry name" value="Nucleotide-diphossugar_trans"/>
</dbReference>
<dbReference type="RefSeq" id="WP_136942259.1">
    <property type="nucleotide sequence ID" value="NZ_SWKR01000002.1"/>
</dbReference>
<sequence>MIVIPMAGLSRRFVEAGYTQPKFMLPLGERTAFDLSVLSFERYFADRPFLFIARESGGVEAFIETHCAMLGVRDVRVALLDQPTAGQAETVEQGIDRAAVDGSTPLTIFNIDTFRAGYREPDTARLAMLDGYLEVFRGEGANWSYVRPAPEGERIAAETAEKRPISDLCCTGLYHFARAADFRRALDAERTAPQSHELYVAPLYNHLIGGGATIGYECIEPDEVVFCGTPAEYEALLARPD</sequence>
<dbReference type="Gene3D" id="3.90.550.10">
    <property type="entry name" value="Spore Coat Polysaccharide Biosynthesis Protein SpsA, Chain A"/>
    <property type="match status" value="1"/>
</dbReference>
<dbReference type="Proteomes" id="UP000309138">
    <property type="component" value="Unassembled WGS sequence"/>
</dbReference>
<name>A0A4V5PUH8_9SPHN</name>
<gene>
    <name evidence="1" type="ORF">FBR43_05745</name>
</gene>
<protein>
    <submittedName>
        <fullName evidence="1">Capsular biosynthesis protein</fullName>
    </submittedName>
</protein>
<dbReference type="InterPro" id="IPR016873">
    <property type="entry name" value="Caps_polysacc_synth_BcbE_prd"/>
</dbReference>
<keyword evidence="2" id="KW-1185">Reference proteome</keyword>
<dbReference type="AlphaFoldDB" id="A0A4V5PUH8"/>